<keyword evidence="4" id="KW-0805">Transcription regulation</keyword>
<keyword evidence="6" id="KW-0804">Transcription</keyword>
<dbReference type="SMART" id="SM00906">
    <property type="entry name" value="Fungal_trans"/>
    <property type="match status" value="1"/>
</dbReference>
<dbReference type="CDD" id="cd00067">
    <property type="entry name" value="GAL4"/>
    <property type="match status" value="1"/>
</dbReference>
<dbReference type="EMBL" id="JASJQH010000637">
    <property type="protein sequence ID" value="KAK9763439.1"/>
    <property type="molecule type" value="Genomic_DNA"/>
</dbReference>
<dbReference type="Gene3D" id="4.10.240.10">
    <property type="entry name" value="Zn(2)-C6 fungal-type DNA-binding domain"/>
    <property type="match status" value="1"/>
</dbReference>
<sequence length="720" mass="81030">MSHLSEYSSYPIKKSKTSRACDICRKKKVKCDGTLPACSHCATFGFDCTFAYKPKKRGPNPSQQKLLESRLERLETLILPLVEEEELKERLSKASGKPRPLRESLDASHEEEVEEDNTLSKISQNFSNLVLEGNNSFRYVGSSSGLYVLEGGKFNRDGLVQDLRYHLDNFGSIPQAFPKNFPFQELTSRLLSIYFDRFHRYVPIFNKVDLQDRISSGKKVSLTLMNSIYALACLHIQMDDLFDDAETHVSATNYFFTQAKICLHKEYLIPSVQTVQALILMSFHPEGGWIFLGMAVRIGQELGLHRNLDLDKMDSIQKQNRQLAWWGCFFFDRLVGAIVGRPMCIDEEDCDVKLPIDIRSKGSDKNPREDKFAGSVRYFNQIIRLFTILTQILRTVYGVTKQSKVKARDTLLHLNKSLSDWNATLPPEFWYDITLGRSNNHYAAMLALHYHYAVILANRPYIAPSGDNISLFNNLALQTCAKSASIISYILYHIPASNLLHGIQIKSTFIFCASTIHTMNITSSDSNLSSTSKTNLIVNLNILKKLNIHAKALIRSLLYVQDMVQSHGLSDMVSDSQQPVIYSSANEQLSTTDYLASPPSRHDSETLVFQPQQTSTDVLTTPEHCPHFKSSSSPSASSSPIYLASSTGSETFMEPDVDLGGDTGKSHLLVNGNSSELAVNNTENLENDSNENSNYFDSQQWNVFISMFNQSQLPQSNTGK</sequence>
<protein>
    <recommendedName>
        <fullName evidence="9">Zn(2)-C6 fungal-type domain-containing protein</fullName>
    </recommendedName>
</protein>
<name>A0ABR2WPL1_9FUNG</name>
<evidence type="ECO:0000256" key="4">
    <source>
        <dbReference type="ARBA" id="ARBA00023015"/>
    </source>
</evidence>
<dbReference type="Pfam" id="PF00172">
    <property type="entry name" value="Zn_clus"/>
    <property type="match status" value="1"/>
</dbReference>
<dbReference type="InterPro" id="IPR007219">
    <property type="entry name" value="XnlR_reg_dom"/>
</dbReference>
<evidence type="ECO:0000259" key="9">
    <source>
        <dbReference type="PROSITE" id="PS50048"/>
    </source>
</evidence>
<evidence type="ECO:0000313" key="10">
    <source>
        <dbReference type="EMBL" id="KAK9763439.1"/>
    </source>
</evidence>
<dbReference type="InterPro" id="IPR001138">
    <property type="entry name" value="Zn2Cys6_DnaBD"/>
</dbReference>
<dbReference type="Pfam" id="PF04082">
    <property type="entry name" value="Fungal_trans"/>
    <property type="match status" value="1"/>
</dbReference>
<dbReference type="SMART" id="SM00066">
    <property type="entry name" value="GAL4"/>
    <property type="match status" value="1"/>
</dbReference>
<evidence type="ECO:0000256" key="6">
    <source>
        <dbReference type="ARBA" id="ARBA00023163"/>
    </source>
</evidence>
<gene>
    <name evidence="10" type="ORF">K7432_009858</name>
</gene>
<dbReference type="PANTHER" id="PTHR31313">
    <property type="entry name" value="TY1 ENHANCER ACTIVATOR"/>
    <property type="match status" value="1"/>
</dbReference>
<reference evidence="10 11" key="1">
    <citation type="submission" date="2023-04" db="EMBL/GenBank/DDBJ databases">
        <title>Genome of Basidiobolus ranarum AG-B5.</title>
        <authorList>
            <person name="Stajich J.E."/>
            <person name="Carter-House D."/>
            <person name="Gryganskyi A."/>
        </authorList>
    </citation>
    <scope>NUCLEOTIDE SEQUENCE [LARGE SCALE GENOMIC DNA]</scope>
    <source>
        <strain evidence="10 11">AG-B5</strain>
    </source>
</reference>
<evidence type="ECO:0000256" key="3">
    <source>
        <dbReference type="ARBA" id="ARBA00022833"/>
    </source>
</evidence>
<keyword evidence="2" id="KW-0479">Metal-binding</keyword>
<evidence type="ECO:0000256" key="8">
    <source>
        <dbReference type="SAM" id="MobiDB-lite"/>
    </source>
</evidence>
<organism evidence="10 11">
    <name type="scientific">Basidiobolus ranarum</name>
    <dbReference type="NCBI Taxonomy" id="34480"/>
    <lineage>
        <taxon>Eukaryota</taxon>
        <taxon>Fungi</taxon>
        <taxon>Fungi incertae sedis</taxon>
        <taxon>Zoopagomycota</taxon>
        <taxon>Entomophthoromycotina</taxon>
        <taxon>Basidiobolomycetes</taxon>
        <taxon>Basidiobolales</taxon>
        <taxon>Basidiobolaceae</taxon>
        <taxon>Basidiobolus</taxon>
    </lineage>
</organism>
<dbReference type="SUPFAM" id="SSF57701">
    <property type="entry name" value="Zn2/Cys6 DNA-binding domain"/>
    <property type="match status" value="1"/>
</dbReference>
<evidence type="ECO:0000256" key="1">
    <source>
        <dbReference type="ARBA" id="ARBA00004123"/>
    </source>
</evidence>
<evidence type="ECO:0000313" key="11">
    <source>
        <dbReference type="Proteomes" id="UP001479436"/>
    </source>
</evidence>
<feature type="region of interest" description="Disordered" evidence="8">
    <location>
        <begin position="622"/>
        <end position="642"/>
    </location>
</feature>
<feature type="compositionally biased region" description="Low complexity" evidence="8">
    <location>
        <begin position="630"/>
        <end position="642"/>
    </location>
</feature>
<dbReference type="PROSITE" id="PS50048">
    <property type="entry name" value="ZN2_CY6_FUNGAL_2"/>
    <property type="match status" value="1"/>
</dbReference>
<dbReference type="PROSITE" id="PS00463">
    <property type="entry name" value="ZN2_CY6_FUNGAL_1"/>
    <property type="match status" value="1"/>
</dbReference>
<dbReference type="CDD" id="cd12148">
    <property type="entry name" value="fungal_TF_MHR"/>
    <property type="match status" value="1"/>
</dbReference>
<keyword evidence="11" id="KW-1185">Reference proteome</keyword>
<proteinExistence type="predicted"/>
<evidence type="ECO:0000256" key="2">
    <source>
        <dbReference type="ARBA" id="ARBA00022723"/>
    </source>
</evidence>
<evidence type="ECO:0000256" key="5">
    <source>
        <dbReference type="ARBA" id="ARBA00023125"/>
    </source>
</evidence>
<keyword evidence="5" id="KW-0238">DNA-binding</keyword>
<feature type="region of interest" description="Disordered" evidence="8">
    <location>
        <begin position="89"/>
        <end position="117"/>
    </location>
</feature>
<evidence type="ECO:0000256" key="7">
    <source>
        <dbReference type="ARBA" id="ARBA00023242"/>
    </source>
</evidence>
<feature type="compositionally biased region" description="Basic and acidic residues" evidence="8">
    <location>
        <begin position="100"/>
        <end position="110"/>
    </location>
</feature>
<dbReference type="Proteomes" id="UP001479436">
    <property type="component" value="Unassembled WGS sequence"/>
</dbReference>
<keyword evidence="3" id="KW-0862">Zinc</keyword>
<comment type="caution">
    <text evidence="10">The sequence shown here is derived from an EMBL/GenBank/DDBJ whole genome shotgun (WGS) entry which is preliminary data.</text>
</comment>
<feature type="domain" description="Zn(2)-C6 fungal-type" evidence="9">
    <location>
        <begin position="20"/>
        <end position="50"/>
    </location>
</feature>
<comment type="subcellular location">
    <subcellularLocation>
        <location evidence="1">Nucleus</location>
    </subcellularLocation>
</comment>
<accession>A0ABR2WPL1</accession>
<dbReference type="InterPro" id="IPR036864">
    <property type="entry name" value="Zn2-C6_fun-type_DNA-bd_sf"/>
</dbReference>
<dbReference type="PANTHER" id="PTHR31313:SF81">
    <property type="entry name" value="TY1 ENHANCER ACTIVATOR"/>
    <property type="match status" value="1"/>
</dbReference>
<keyword evidence="7" id="KW-0539">Nucleus</keyword>
<dbReference type="InterPro" id="IPR051615">
    <property type="entry name" value="Transcr_Regulatory_Elem"/>
</dbReference>